<dbReference type="OrthoDB" id="9774608at2"/>
<dbReference type="AlphaFoldDB" id="A0A3P1SQT4"/>
<dbReference type="RefSeq" id="WP_124925791.1">
    <property type="nucleotide sequence ID" value="NZ_BMOH01000006.1"/>
</dbReference>
<protein>
    <recommendedName>
        <fullName evidence="3">IS5/IS1182 family transposase</fullName>
    </recommendedName>
</protein>
<dbReference type="EMBL" id="RQXV01000004">
    <property type="protein sequence ID" value="RRC99601.1"/>
    <property type="molecule type" value="Genomic_DNA"/>
</dbReference>
<proteinExistence type="predicted"/>
<name>A0A3P1SQT4_9GAMM</name>
<evidence type="ECO:0000313" key="2">
    <source>
        <dbReference type="Proteomes" id="UP000267535"/>
    </source>
</evidence>
<organism evidence="1 2">
    <name type="scientific">Amphritea balenae</name>
    <dbReference type="NCBI Taxonomy" id="452629"/>
    <lineage>
        <taxon>Bacteria</taxon>
        <taxon>Pseudomonadati</taxon>
        <taxon>Pseudomonadota</taxon>
        <taxon>Gammaproteobacteria</taxon>
        <taxon>Oceanospirillales</taxon>
        <taxon>Oceanospirillaceae</taxon>
        <taxon>Amphritea</taxon>
    </lineage>
</organism>
<reference evidence="1 2" key="1">
    <citation type="submission" date="2018-11" db="EMBL/GenBank/DDBJ databases">
        <title>The draft genome sequence of Amphritea balenae JAMM 1525T.</title>
        <authorList>
            <person name="Fang Z."/>
            <person name="Zhang Y."/>
            <person name="Han X."/>
        </authorList>
    </citation>
    <scope>NUCLEOTIDE SEQUENCE [LARGE SCALE GENOMIC DNA]</scope>
    <source>
        <strain evidence="1 2">JAMM 1525</strain>
    </source>
</reference>
<dbReference type="Proteomes" id="UP000267535">
    <property type="component" value="Unassembled WGS sequence"/>
</dbReference>
<comment type="caution">
    <text evidence="1">The sequence shown here is derived from an EMBL/GenBank/DDBJ whole genome shotgun (WGS) entry which is preliminary data.</text>
</comment>
<accession>A0A3P1SQT4</accession>
<keyword evidence="2" id="KW-1185">Reference proteome</keyword>
<gene>
    <name evidence="1" type="ORF">EHS89_08840</name>
</gene>
<sequence>MENQLSFADCEYRQSAPNPERKVFVPMEALVPWHRIEAVIEPYYPKRVTVGDLTHYIFRQK</sequence>
<evidence type="ECO:0008006" key="3">
    <source>
        <dbReference type="Google" id="ProtNLM"/>
    </source>
</evidence>
<evidence type="ECO:0000313" key="1">
    <source>
        <dbReference type="EMBL" id="RRC99601.1"/>
    </source>
</evidence>